<evidence type="ECO:0000313" key="4">
    <source>
        <dbReference type="Proteomes" id="UP001589789"/>
    </source>
</evidence>
<organism evidence="3 4">
    <name type="scientific">Muricoccus vinaceus</name>
    <dbReference type="NCBI Taxonomy" id="424704"/>
    <lineage>
        <taxon>Bacteria</taxon>
        <taxon>Pseudomonadati</taxon>
        <taxon>Pseudomonadota</taxon>
        <taxon>Alphaproteobacteria</taxon>
        <taxon>Acetobacterales</taxon>
        <taxon>Roseomonadaceae</taxon>
        <taxon>Muricoccus</taxon>
    </lineage>
</organism>
<name>A0ABV6IUH2_9PROT</name>
<dbReference type="InterPro" id="IPR001482">
    <property type="entry name" value="T2SS/T4SS_dom"/>
</dbReference>
<keyword evidence="4" id="KW-1185">Reference proteome</keyword>
<dbReference type="RefSeq" id="WP_377052531.1">
    <property type="nucleotide sequence ID" value="NZ_JBHLVZ010000059.1"/>
</dbReference>
<comment type="similarity">
    <text evidence="1">Belongs to the GSP E family.</text>
</comment>
<accession>A0ABV6IUH2</accession>
<reference evidence="3 4" key="1">
    <citation type="submission" date="2024-09" db="EMBL/GenBank/DDBJ databases">
        <authorList>
            <person name="Sun Q."/>
            <person name="Mori K."/>
        </authorList>
    </citation>
    <scope>NUCLEOTIDE SEQUENCE [LARGE SCALE GENOMIC DNA]</scope>
    <source>
        <strain evidence="3 4">CCM 7468</strain>
    </source>
</reference>
<feature type="domain" description="Bacterial type II secretion system protein E" evidence="2">
    <location>
        <begin position="108"/>
        <end position="318"/>
    </location>
</feature>
<dbReference type="PANTHER" id="PTHR30486">
    <property type="entry name" value="TWITCHING MOTILITY PROTEIN PILT"/>
    <property type="match status" value="1"/>
</dbReference>
<comment type="caution">
    <text evidence="3">The sequence shown here is derived from an EMBL/GenBank/DDBJ whole genome shotgun (WGS) entry which is preliminary data.</text>
</comment>
<proteinExistence type="inferred from homology"/>
<dbReference type="Gene3D" id="3.40.50.300">
    <property type="entry name" value="P-loop containing nucleotide triphosphate hydrolases"/>
    <property type="match status" value="1"/>
</dbReference>
<dbReference type="PANTHER" id="PTHR30486:SF6">
    <property type="entry name" value="TYPE IV PILUS RETRACTATION ATPASE PILT"/>
    <property type="match status" value="1"/>
</dbReference>
<dbReference type="Pfam" id="PF00437">
    <property type="entry name" value="T2SSE"/>
    <property type="match status" value="1"/>
</dbReference>
<gene>
    <name evidence="3" type="ORF">ACFFIC_17160</name>
</gene>
<dbReference type="InterPro" id="IPR027417">
    <property type="entry name" value="P-loop_NTPase"/>
</dbReference>
<sequence>MSAALERRRGDAEVTTEGWPEQGLRWVEDLRKSAPGLDALLTWAHREGASRISFQTGDPVWIMVHGRNRRATRAALSEVEVSAVTNHLYGADGTGRLKGGSDFDVSYSVAISRTERLRFRVNATPIHTSRRSGQNLVLRPIPDMPPDLDAQFVEPEILENYRPRGGFVVVSGSTGSGKSTLIGGFTVAKMRDPNGHYNIVEGAAPIEFLLDGLKGPTSTIAQTEIPRDLPTFEAFIRGCWRREATDIIVGESRDGATMSASLNAAMAGSTVTTTIHADDLALTIQRMVALCPGDERDNLVTSIAQSLRLIINQRLVFSTDGKRTALREYLVFDAPLRRRLMQTSPSDWPDLIRTTLETQGQSYRKAITRALEKGRISPAVAESEMRRIG</sequence>
<dbReference type="SUPFAM" id="SSF52540">
    <property type="entry name" value="P-loop containing nucleoside triphosphate hydrolases"/>
    <property type="match status" value="1"/>
</dbReference>
<evidence type="ECO:0000256" key="1">
    <source>
        <dbReference type="ARBA" id="ARBA00006611"/>
    </source>
</evidence>
<dbReference type="Gene3D" id="3.30.450.90">
    <property type="match status" value="1"/>
</dbReference>
<protein>
    <submittedName>
        <fullName evidence="3">Type IV pilus twitching motility protein PilT</fullName>
    </submittedName>
</protein>
<dbReference type="InterPro" id="IPR050921">
    <property type="entry name" value="T4SS_GSP_E_ATPase"/>
</dbReference>
<evidence type="ECO:0000259" key="2">
    <source>
        <dbReference type="Pfam" id="PF00437"/>
    </source>
</evidence>
<evidence type="ECO:0000313" key="3">
    <source>
        <dbReference type="EMBL" id="MFC0387259.1"/>
    </source>
</evidence>
<dbReference type="EMBL" id="JBHLVZ010000059">
    <property type="protein sequence ID" value="MFC0387259.1"/>
    <property type="molecule type" value="Genomic_DNA"/>
</dbReference>
<dbReference type="Proteomes" id="UP001589789">
    <property type="component" value="Unassembled WGS sequence"/>
</dbReference>